<proteinExistence type="inferred from homology"/>
<dbReference type="Gene3D" id="1.10.10.10">
    <property type="entry name" value="Winged helix-like DNA-binding domain superfamily/Winged helix DNA-binding domain"/>
    <property type="match status" value="1"/>
</dbReference>
<feature type="domain" description="HTH lysR-type" evidence="5">
    <location>
        <begin position="1"/>
        <end position="58"/>
    </location>
</feature>
<name>A0A240BYD5_SERFI</name>
<dbReference type="PANTHER" id="PTHR30126:SF39">
    <property type="entry name" value="HTH-TYPE TRANSCRIPTIONAL REGULATOR CYSL"/>
    <property type="match status" value="1"/>
</dbReference>
<dbReference type="Gene3D" id="3.40.190.10">
    <property type="entry name" value="Periplasmic binding protein-like II"/>
    <property type="match status" value="2"/>
</dbReference>
<reference evidence="6 7" key="1">
    <citation type="submission" date="2017-06" db="EMBL/GenBank/DDBJ databases">
        <authorList>
            <consortium name="Pathogen Informatics"/>
        </authorList>
    </citation>
    <scope>NUCLEOTIDE SEQUENCE [LARGE SCALE GENOMIC DNA]</scope>
    <source>
        <strain evidence="6 7">NCTC12148</strain>
    </source>
</reference>
<dbReference type="GO" id="GO:0003700">
    <property type="term" value="F:DNA-binding transcription factor activity"/>
    <property type="evidence" value="ECO:0007669"/>
    <property type="project" value="InterPro"/>
</dbReference>
<keyword evidence="4" id="KW-0804">Transcription</keyword>
<evidence type="ECO:0000313" key="7">
    <source>
        <dbReference type="Proteomes" id="UP000215134"/>
    </source>
</evidence>
<dbReference type="CDD" id="cd05466">
    <property type="entry name" value="PBP2_LTTR_substrate"/>
    <property type="match status" value="1"/>
</dbReference>
<dbReference type="RefSeq" id="WP_095097046.1">
    <property type="nucleotide sequence ID" value="NZ_CAMIQD010000002.1"/>
</dbReference>
<comment type="similarity">
    <text evidence="1">Belongs to the LysR transcriptional regulatory family.</text>
</comment>
<accession>A0A240BYD5</accession>
<keyword evidence="7" id="KW-1185">Reference proteome</keyword>
<dbReference type="OrthoDB" id="9815174at2"/>
<dbReference type="GO" id="GO:0000976">
    <property type="term" value="F:transcription cis-regulatory region binding"/>
    <property type="evidence" value="ECO:0007669"/>
    <property type="project" value="TreeGrafter"/>
</dbReference>
<dbReference type="Pfam" id="PF00126">
    <property type="entry name" value="HTH_1"/>
    <property type="match status" value="1"/>
</dbReference>
<gene>
    <name evidence="6" type="primary">gltC_1</name>
    <name evidence="6" type="ORF">SAMEA4384070_02030</name>
</gene>
<evidence type="ECO:0000256" key="3">
    <source>
        <dbReference type="ARBA" id="ARBA00023125"/>
    </source>
</evidence>
<evidence type="ECO:0000259" key="5">
    <source>
        <dbReference type="PROSITE" id="PS50931"/>
    </source>
</evidence>
<dbReference type="EMBL" id="LT906479">
    <property type="protein sequence ID" value="SNV99878.1"/>
    <property type="molecule type" value="Genomic_DNA"/>
</dbReference>
<dbReference type="SUPFAM" id="SSF46785">
    <property type="entry name" value="Winged helix' DNA-binding domain"/>
    <property type="match status" value="1"/>
</dbReference>
<evidence type="ECO:0000256" key="4">
    <source>
        <dbReference type="ARBA" id="ARBA00023163"/>
    </source>
</evidence>
<dbReference type="PANTHER" id="PTHR30126">
    <property type="entry name" value="HTH-TYPE TRANSCRIPTIONAL REGULATOR"/>
    <property type="match status" value="1"/>
</dbReference>
<dbReference type="KEGG" id="sfj:SAMEA4384070_2030"/>
<evidence type="ECO:0000313" key="6">
    <source>
        <dbReference type="EMBL" id="SNV99878.1"/>
    </source>
</evidence>
<dbReference type="STRING" id="1411141.GCA_001590885_03648"/>
<dbReference type="InterPro" id="IPR005119">
    <property type="entry name" value="LysR_subst-bd"/>
</dbReference>
<keyword evidence="2" id="KW-0805">Transcription regulation</keyword>
<dbReference type="InterPro" id="IPR036388">
    <property type="entry name" value="WH-like_DNA-bd_sf"/>
</dbReference>
<protein>
    <submittedName>
        <fullName evidence="6">HTH-type transcriptional regulator gltC</fullName>
    </submittedName>
</protein>
<dbReference type="SUPFAM" id="SSF53850">
    <property type="entry name" value="Periplasmic binding protein-like II"/>
    <property type="match status" value="1"/>
</dbReference>
<organism evidence="6 7">
    <name type="scientific">Serratia ficaria</name>
    <dbReference type="NCBI Taxonomy" id="61651"/>
    <lineage>
        <taxon>Bacteria</taxon>
        <taxon>Pseudomonadati</taxon>
        <taxon>Pseudomonadota</taxon>
        <taxon>Gammaproteobacteria</taxon>
        <taxon>Enterobacterales</taxon>
        <taxon>Yersiniaceae</taxon>
        <taxon>Serratia</taxon>
    </lineage>
</organism>
<sequence>MRTDDIDALLAVVQFASLNQAAEYLGISQSAMTRRLQSFEQSLGATLLDRQTKPLKLTAIGHRVYEQCLTIKRETKRLESLLNQDAEPSGPLRLGIPQSLSEIALLPALIALGEHYPQLRPQVTCGWGGQLIKRLENVELDSLLAMGPAQQIFDDHLVTKALCPLEVVVIAGKSLRIPAARLSGCAHYGWVLNPDGCGLRAGLDRDLQAQGLGLKINVETTGTQLQIGLVAQGLGLGLVPKAALAHSPHRGDIAIVELSDFRPKVQLWQVSSPGLGNLQRPTTFFAEKIVRSLAFNSMNDKELTL</sequence>
<dbReference type="Pfam" id="PF03466">
    <property type="entry name" value="LysR_substrate"/>
    <property type="match status" value="1"/>
</dbReference>
<evidence type="ECO:0000256" key="1">
    <source>
        <dbReference type="ARBA" id="ARBA00009437"/>
    </source>
</evidence>
<keyword evidence="3" id="KW-0238">DNA-binding</keyword>
<dbReference type="GeneID" id="75027190"/>
<dbReference type="Proteomes" id="UP000215134">
    <property type="component" value="Chromosome 1"/>
</dbReference>
<dbReference type="InterPro" id="IPR000847">
    <property type="entry name" value="LysR_HTH_N"/>
</dbReference>
<dbReference type="PROSITE" id="PS50931">
    <property type="entry name" value="HTH_LYSR"/>
    <property type="match status" value="1"/>
</dbReference>
<dbReference type="AlphaFoldDB" id="A0A240BYD5"/>
<evidence type="ECO:0000256" key="2">
    <source>
        <dbReference type="ARBA" id="ARBA00023015"/>
    </source>
</evidence>
<dbReference type="InterPro" id="IPR036390">
    <property type="entry name" value="WH_DNA-bd_sf"/>
</dbReference>